<evidence type="ECO:0000256" key="1">
    <source>
        <dbReference type="SAM" id="SignalP"/>
    </source>
</evidence>
<evidence type="ECO:0000313" key="2">
    <source>
        <dbReference type="EMBL" id="RHZ83938.1"/>
    </source>
</evidence>
<proteinExistence type="predicted"/>
<evidence type="ECO:0000313" key="3">
    <source>
        <dbReference type="Proteomes" id="UP000266861"/>
    </source>
</evidence>
<gene>
    <name evidence="2" type="ORF">Glove_86g223</name>
</gene>
<organism evidence="2 3">
    <name type="scientific">Diversispora epigaea</name>
    <dbReference type="NCBI Taxonomy" id="1348612"/>
    <lineage>
        <taxon>Eukaryota</taxon>
        <taxon>Fungi</taxon>
        <taxon>Fungi incertae sedis</taxon>
        <taxon>Mucoromycota</taxon>
        <taxon>Glomeromycotina</taxon>
        <taxon>Glomeromycetes</taxon>
        <taxon>Diversisporales</taxon>
        <taxon>Diversisporaceae</taxon>
        <taxon>Diversispora</taxon>
    </lineage>
</organism>
<comment type="caution">
    <text evidence="2">The sequence shown here is derived from an EMBL/GenBank/DDBJ whole genome shotgun (WGS) entry which is preliminary data.</text>
</comment>
<feature type="chain" id="PRO_5017478650" description="CBM1 domain-containing protein" evidence="1">
    <location>
        <begin position="20"/>
        <end position="206"/>
    </location>
</feature>
<keyword evidence="3" id="KW-1185">Reference proteome</keyword>
<keyword evidence="1" id="KW-0732">Signal</keyword>
<dbReference type="AlphaFoldDB" id="A0A397JAU2"/>
<accession>A0A397JAU2</accession>
<dbReference type="EMBL" id="PQFF01000082">
    <property type="protein sequence ID" value="RHZ83938.1"/>
    <property type="molecule type" value="Genomic_DNA"/>
</dbReference>
<protein>
    <recommendedName>
        <fullName evidence="4">CBM1 domain-containing protein</fullName>
    </recommendedName>
</protein>
<sequence length="206" mass="23105">MKFNTYPLLLVIFAVIASANPFNETMLKRVNCPITGTDSCCYNHGKGCYPDVAGYAWGTYCEFDKQIPVGIKCDSNYNVPVSPLFGIDGDNPGNYNWKWSESCGGEDGCACCNEYNRGGKYEWANWCEPKWTLQGKNRYCYNYEGCSDRNSDNDCCKNNVHSYICGGSPSIGYVYCYCYDNPWESCANSIGTYCWAKCDKGAPCKK</sequence>
<name>A0A397JAU2_9GLOM</name>
<feature type="signal peptide" evidence="1">
    <location>
        <begin position="1"/>
        <end position="19"/>
    </location>
</feature>
<dbReference type="Proteomes" id="UP000266861">
    <property type="component" value="Unassembled WGS sequence"/>
</dbReference>
<evidence type="ECO:0008006" key="4">
    <source>
        <dbReference type="Google" id="ProtNLM"/>
    </source>
</evidence>
<reference evidence="2 3" key="1">
    <citation type="submission" date="2018-08" db="EMBL/GenBank/DDBJ databases">
        <title>Genome and evolution of the arbuscular mycorrhizal fungus Diversispora epigaea (formerly Glomus versiforme) and its bacterial endosymbionts.</title>
        <authorList>
            <person name="Sun X."/>
            <person name="Fei Z."/>
            <person name="Harrison M."/>
        </authorList>
    </citation>
    <scope>NUCLEOTIDE SEQUENCE [LARGE SCALE GENOMIC DNA]</scope>
    <source>
        <strain evidence="2 3">IT104</strain>
    </source>
</reference>